<proteinExistence type="predicted"/>
<protein>
    <submittedName>
        <fullName evidence="1">Uncharacterized protein</fullName>
    </submittedName>
</protein>
<reference evidence="1" key="1">
    <citation type="journal article" date="2014" name="Front. Microbiol.">
        <title>High frequency of phylogenetically diverse reductive dehalogenase-homologous genes in deep subseafloor sedimentary metagenomes.</title>
        <authorList>
            <person name="Kawai M."/>
            <person name="Futagami T."/>
            <person name="Toyoda A."/>
            <person name="Takaki Y."/>
            <person name="Nishi S."/>
            <person name="Hori S."/>
            <person name="Arai W."/>
            <person name="Tsubouchi T."/>
            <person name="Morono Y."/>
            <person name="Uchiyama I."/>
            <person name="Ito T."/>
            <person name="Fujiyama A."/>
            <person name="Inagaki F."/>
            <person name="Takami H."/>
        </authorList>
    </citation>
    <scope>NUCLEOTIDE SEQUENCE</scope>
    <source>
        <strain evidence="1">Expedition CK06-06</strain>
    </source>
</reference>
<sequence length="279" mass="31829">YIYPDATAIRRVSWKKGTLGQPRQFQESLALLHPGQVISGLLEKEFAFVADYSGNTDKAMFVENPNQPPYGPFSWDKSETYTIQQYNFKSEHKPFICFEPGNKMFIRHNGLKSYDKAGGCNHFPVGQARCDGRTTRMADRPSHCSGFPISDPVIHEDGDRFYWCGLYGMKDMDIHRIVLFGRSWAYAPELIPAGPETESRGFDRSRRCYQLLNKGDKPASLEFTLQGSRDNPVVNPAFYIKNWNTEGARVIVDGREIRDCEIGITHKLEGTDLVVFLWL</sequence>
<organism evidence="1">
    <name type="scientific">marine sediment metagenome</name>
    <dbReference type="NCBI Taxonomy" id="412755"/>
    <lineage>
        <taxon>unclassified sequences</taxon>
        <taxon>metagenomes</taxon>
        <taxon>ecological metagenomes</taxon>
    </lineage>
</organism>
<dbReference type="AlphaFoldDB" id="X0TF27"/>
<feature type="non-terminal residue" evidence="1">
    <location>
        <position position="1"/>
    </location>
</feature>
<comment type="caution">
    <text evidence="1">The sequence shown here is derived from an EMBL/GenBank/DDBJ whole genome shotgun (WGS) entry which is preliminary data.</text>
</comment>
<dbReference type="EMBL" id="BARS01016915">
    <property type="protein sequence ID" value="GAF92153.1"/>
    <property type="molecule type" value="Genomic_DNA"/>
</dbReference>
<name>X0TF27_9ZZZZ</name>
<evidence type="ECO:0000313" key="1">
    <source>
        <dbReference type="EMBL" id="GAF92153.1"/>
    </source>
</evidence>
<feature type="non-terminal residue" evidence="1">
    <location>
        <position position="279"/>
    </location>
</feature>
<accession>X0TF27</accession>
<gene>
    <name evidence="1" type="ORF">S01H1_27738</name>
</gene>